<keyword evidence="1" id="KW-0175">Coiled coil</keyword>
<dbReference type="Proteomes" id="UP000284465">
    <property type="component" value="Unassembled WGS sequence"/>
</dbReference>
<sequence>MRAKIGAKNDQFLPYFFPRFYRCIEAKKRFLSILGQNSEKGKETGMEKKQHPSYGMIRFARSSIGGSGTALFGSSIMHNNVIRLSISKGMMEREGNEDWFLAGTDINDMIVEVEMSYTQFAEAITSLNIGEGIPVTITKVNGTFVEPCPYSDRQKVMRREVDEATRDLVRQLEKRSEEIEKLLDEKRVLSREDRRNIVSTLKNVRQELKSNIPYLQKLFAEQMDKTVTEAKGEFETYLQNKMNSIALAAISEQMKQEEISLNRNMIPELEVQEGGEEAREMEAGMHMDM</sequence>
<comment type="caution">
    <text evidence="2">The sequence shown here is derived from an EMBL/GenBank/DDBJ whole genome shotgun (WGS) entry which is preliminary data.</text>
</comment>
<feature type="coiled-coil region" evidence="1">
    <location>
        <begin position="165"/>
        <end position="192"/>
    </location>
</feature>
<dbReference type="AlphaFoldDB" id="A0A3R6A960"/>
<proteinExistence type="predicted"/>
<protein>
    <submittedName>
        <fullName evidence="2">Uncharacterized protein</fullName>
    </submittedName>
</protein>
<gene>
    <name evidence="2" type="ORF">DW927_05590</name>
</gene>
<evidence type="ECO:0000256" key="1">
    <source>
        <dbReference type="SAM" id="Coils"/>
    </source>
</evidence>
<evidence type="ECO:0000313" key="3">
    <source>
        <dbReference type="Proteomes" id="UP000284465"/>
    </source>
</evidence>
<dbReference type="EMBL" id="QSFP01000004">
    <property type="protein sequence ID" value="RHA68751.1"/>
    <property type="molecule type" value="Genomic_DNA"/>
</dbReference>
<accession>A0A3R6A960</accession>
<reference evidence="2 3" key="1">
    <citation type="submission" date="2018-08" db="EMBL/GenBank/DDBJ databases">
        <title>A genome reference for cultivated species of the human gut microbiota.</title>
        <authorList>
            <person name="Zou Y."/>
            <person name="Xue W."/>
            <person name="Luo G."/>
        </authorList>
    </citation>
    <scope>NUCLEOTIDE SEQUENCE [LARGE SCALE GENOMIC DNA]</scope>
    <source>
        <strain evidence="2 3">AM43-11</strain>
    </source>
</reference>
<evidence type="ECO:0000313" key="2">
    <source>
        <dbReference type="EMBL" id="RHA68751.1"/>
    </source>
</evidence>
<organism evidence="2 3">
    <name type="scientific">Roseburia intestinalis</name>
    <dbReference type="NCBI Taxonomy" id="166486"/>
    <lineage>
        <taxon>Bacteria</taxon>
        <taxon>Bacillati</taxon>
        <taxon>Bacillota</taxon>
        <taxon>Clostridia</taxon>
        <taxon>Lachnospirales</taxon>
        <taxon>Lachnospiraceae</taxon>
        <taxon>Roseburia</taxon>
    </lineage>
</organism>
<name>A0A3R6A960_9FIRM</name>